<name>A0AAD5HFF1_UMBRA</name>
<protein>
    <submittedName>
        <fullName evidence="2">Uncharacterized protein</fullName>
    </submittedName>
</protein>
<dbReference type="EMBL" id="MU620901">
    <property type="protein sequence ID" value="KAI8582362.1"/>
    <property type="molecule type" value="Genomic_DNA"/>
</dbReference>
<reference evidence="2" key="2">
    <citation type="journal article" date="2022" name="Proc. Natl. Acad. Sci. U.S.A.">
        <title>Diploid-dominant life cycles characterize the early evolution of Fungi.</title>
        <authorList>
            <person name="Amses K.R."/>
            <person name="Simmons D.R."/>
            <person name="Longcore J.E."/>
            <person name="Mondo S.J."/>
            <person name="Seto K."/>
            <person name="Jeronimo G.H."/>
            <person name="Bonds A.E."/>
            <person name="Quandt C.A."/>
            <person name="Davis W.J."/>
            <person name="Chang Y."/>
            <person name="Federici B.A."/>
            <person name="Kuo A."/>
            <person name="LaButti K."/>
            <person name="Pangilinan J."/>
            <person name="Andreopoulos W."/>
            <person name="Tritt A."/>
            <person name="Riley R."/>
            <person name="Hundley H."/>
            <person name="Johnson J."/>
            <person name="Lipzen A."/>
            <person name="Barry K."/>
            <person name="Lang B.F."/>
            <person name="Cuomo C.A."/>
            <person name="Buchler N.E."/>
            <person name="Grigoriev I.V."/>
            <person name="Spatafora J.W."/>
            <person name="Stajich J.E."/>
            <person name="James T.Y."/>
        </authorList>
    </citation>
    <scope>NUCLEOTIDE SEQUENCE</scope>
    <source>
        <strain evidence="2">AG</strain>
    </source>
</reference>
<organism evidence="2 3">
    <name type="scientific">Umbelopsis ramanniana AG</name>
    <dbReference type="NCBI Taxonomy" id="1314678"/>
    <lineage>
        <taxon>Eukaryota</taxon>
        <taxon>Fungi</taxon>
        <taxon>Fungi incertae sedis</taxon>
        <taxon>Mucoromycota</taxon>
        <taxon>Mucoromycotina</taxon>
        <taxon>Umbelopsidomycetes</taxon>
        <taxon>Umbelopsidales</taxon>
        <taxon>Umbelopsidaceae</taxon>
        <taxon>Umbelopsis</taxon>
    </lineage>
</organism>
<reference evidence="2" key="1">
    <citation type="submission" date="2021-06" db="EMBL/GenBank/DDBJ databases">
        <authorList>
            <consortium name="DOE Joint Genome Institute"/>
            <person name="Mondo S.J."/>
            <person name="Amses K.R."/>
            <person name="Simmons D.R."/>
            <person name="Longcore J.E."/>
            <person name="Seto K."/>
            <person name="Alves G.H."/>
            <person name="Bonds A.E."/>
            <person name="Quandt C.A."/>
            <person name="Davis W.J."/>
            <person name="Chang Y."/>
            <person name="Letcher P.M."/>
            <person name="Powell M.J."/>
            <person name="Kuo A."/>
            <person name="Labutti K."/>
            <person name="Pangilinan J."/>
            <person name="Andreopoulos W."/>
            <person name="Tritt A."/>
            <person name="Riley R."/>
            <person name="Hundley H."/>
            <person name="Johnson J."/>
            <person name="Lipzen A."/>
            <person name="Barry K."/>
            <person name="Berbee M.L."/>
            <person name="Buchler N.E."/>
            <person name="Grigoriev I.V."/>
            <person name="Spatafora J.W."/>
            <person name="Stajich J.E."/>
            <person name="James T.Y."/>
        </authorList>
    </citation>
    <scope>NUCLEOTIDE SEQUENCE</scope>
    <source>
        <strain evidence="2">AG</strain>
    </source>
</reference>
<evidence type="ECO:0000256" key="1">
    <source>
        <dbReference type="SAM" id="Phobius"/>
    </source>
</evidence>
<comment type="caution">
    <text evidence="2">The sequence shown here is derived from an EMBL/GenBank/DDBJ whole genome shotgun (WGS) entry which is preliminary data.</text>
</comment>
<keyword evidence="3" id="KW-1185">Reference proteome</keyword>
<sequence length="65" mass="7515">MNQTRRFSSSTYFIAPRSILDTVVTVFLFHSFFSLTLGMRHIDRHAIAFCQDSRNISTQVIVAVY</sequence>
<dbReference type="Proteomes" id="UP001206595">
    <property type="component" value="Unassembled WGS sequence"/>
</dbReference>
<accession>A0AAD5HFF1</accession>
<feature type="transmembrane region" description="Helical" evidence="1">
    <location>
        <begin position="12"/>
        <end position="33"/>
    </location>
</feature>
<evidence type="ECO:0000313" key="3">
    <source>
        <dbReference type="Proteomes" id="UP001206595"/>
    </source>
</evidence>
<dbReference type="AlphaFoldDB" id="A0AAD5HFF1"/>
<gene>
    <name evidence="2" type="ORF">K450DRAFT_228601</name>
</gene>
<dbReference type="GeneID" id="75912295"/>
<keyword evidence="1" id="KW-0472">Membrane</keyword>
<proteinExistence type="predicted"/>
<keyword evidence="1" id="KW-0812">Transmembrane</keyword>
<evidence type="ECO:0000313" key="2">
    <source>
        <dbReference type="EMBL" id="KAI8582362.1"/>
    </source>
</evidence>
<dbReference type="RefSeq" id="XP_051447366.1">
    <property type="nucleotide sequence ID" value="XM_051586947.1"/>
</dbReference>
<keyword evidence="1" id="KW-1133">Transmembrane helix</keyword>